<name>A0A1C5H9P7_9ACTN</name>
<protein>
    <recommendedName>
        <fullName evidence="4">PH domain-containing protein</fullName>
    </recommendedName>
</protein>
<sequence length="245" mass="26349">MAESIAAARRRQRIRIVVALLLGGAAALLAHREEALGGSAGLLGPLPVLLFAGAILWVVWRRPGRGELRVDEQERAFYVPPRPGVGLAPVWAGYAAYQAVGSAFDAPRDRTSLAFAVLFGIFALGIAVGCWRRAPGVELTPDGITHRHLEREVFVPWAAVDPAGRVGTPSPRRVGAISLPIVRPELLRGRGWGRTRDQVGTAELDLAPARLAAVLRHYVTHPEDRSAIGTTGELARLRQRLDGPA</sequence>
<keyword evidence="1" id="KW-0812">Transmembrane</keyword>
<dbReference type="AlphaFoldDB" id="A0A1C5H9P7"/>
<evidence type="ECO:0000313" key="3">
    <source>
        <dbReference type="Proteomes" id="UP000198210"/>
    </source>
</evidence>
<keyword evidence="1" id="KW-0472">Membrane</keyword>
<feature type="transmembrane region" description="Helical" evidence="1">
    <location>
        <begin position="112"/>
        <end position="131"/>
    </location>
</feature>
<dbReference type="RefSeq" id="WP_088969664.1">
    <property type="nucleotide sequence ID" value="NZ_JBHLYF010000014.1"/>
</dbReference>
<keyword evidence="3" id="KW-1185">Reference proteome</keyword>
<dbReference type="Proteomes" id="UP000198210">
    <property type="component" value="Chromosome I"/>
</dbReference>
<evidence type="ECO:0000313" key="2">
    <source>
        <dbReference type="EMBL" id="SCG42749.1"/>
    </source>
</evidence>
<evidence type="ECO:0000256" key="1">
    <source>
        <dbReference type="SAM" id="Phobius"/>
    </source>
</evidence>
<gene>
    <name evidence="2" type="ORF">GA0074704_1315</name>
</gene>
<keyword evidence="1" id="KW-1133">Transmembrane helix</keyword>
<feature type="transmembrane region" description="Helical" evidence="1">
    <location>
        <begin position="42"/>
        <end position="60"/>
    </location>
</feature>
<accession>A0A1C5H9P7</accession>
<organism evidence="2 3">
    <name type="scientific">Micromonospora siamensis</name>
    <dbReference type="NCBI Taxonomy" id="299152"/>
    <lineage>
        <taxon>Bacteria</taxon>
        <taxon>Bacillati</taxon>
        <taxon>Actinomycetota</taxon>
        <taxon>Actinomycetes</taxon>
        <taxon>Micromonosporales</taxon>
        <taxon>Micromonosporaceae</taxon>
        <taxon>Micromonospora</taxon>
    </lineage>
</organism>
<proteinExistence type="predicted"/>
<reference evidence="2 3" key="1">
    <citation type="submission" date="2016-06" db="EMBL/GenBank/DDBJ databases">
        <authorList>
            <person name="Kjaerup R.B."/>
            <person name="Dalgaard T.S."/>
            <person name="Juul-Madsen H.R."/>
        </authorList>
    </citation>
    <scope>NUCLEOTIDE SEQUENCE [LARGE SCALE GENOMIC DNA]</scope>
    <source>
        <strain evidence="2 3">DSM 45097</strain>
    </source>
</reference>
<dbReference type="EMBL" id="LT607751">
    <property type="protein sequence ID" value="SCG42749.1"/>
    <property type="molecule type" value="Genomic_DNA"/>
</dbReference>
<evidence type="ECO:0008006" key="4">
    <source>
        <dbReference type="Google" id="ProtNLM"/>
    </source>
</evidence>